<sequence>MVSGESGPNASKCKSRVLGTFLLVAISVLDFLTLSVLSKEELAERPPARERWGCGVKSCGVAAGPSCGWVRAVSTVSRDAIFAAVWNAGTRASPSCARVYTSVRFNSGACDVG</sequence>
<feature type="transmembrane region" description="Helical" evidence="1">
    <location>
        <begin position="17"/>
        <end position="37"/>
    </location>
</feature>
<reference evidence="3" key="1">
    <citation type="submission" date="2016-05" db="EMBL/GenBank/DDBJ databases">
        <title>Comparative genomics of biotechnologically important yeasts.</title>
        <authorList>
            <consortium name="DOE Joint Genome Institute"/>
            <person name="Riley R."/>
            <person name="Haridas S."/>
            <person name="Wolfe K.H."/>
            <person name="Lopes M.R."/>
            <person name="Hittinger C.T."/>
            <person name="Goker M."/>
            <person name="Salamov A."/>
            <person name="Wisecaver J."/>
            <person name="Long T.M."/>
            <person name="Aerts A.L."/>
            <person name="Barry K."/>
            <person name="Choi C."/>
            <person name="Clum A."/>
            <person name="Coughlan A.Y."/>
            <person name="Deshpande S."/>
            <person name="Douglass A.P."/>
            <person name="Hanson S.J."/>
            <person name="Klenk H.-P."/>
            <person name="Labutti K."/>
            <person name="Lapidus A."/>
            <person name="Lindquist E."/>
            <person name="Lipzen A."/>
            <person name="Meier-Kolthoff J.P."/>
            <person name="Ohm R.A."/>
            <person name="Otillar R.P."/>
            <person name="Pangilinan J."/>
            <person name="Peng Y."/>
            <person name="Rokas A."/>
            <person name="Rosa C.A."/>
            <person name="Scheuner C."/>
            <person name="Sibirny A.A."/>
            <person name="Slot J.C."/>
            <person name="Stielow J.B."/>
            <person name="Sun H."/>
            <person name="Kurtzman C.P."/>
            <person name="Blackwell M."/>
            <person name="Grigoriev I.V."/>
            <person name="Jeffries T.W."/>
        </authorList>
    </citation>
    <scope>NUCLEOTIDE SEQUENCE [LARGE SCALE GENOMIC DNA]</scope>
    <source>
        <strain evidence="3">NRRL Y-12698</strain>
    </source>
</reference>
<organism evidence="2 3">
    <name type="scientific">Babjeviella inositovora NRRL Y-12698</name>
    <dbReference type="NCBI Taxonomy" id="984486"/>
    <lineage>
        <taxon>Eukaryota</taxon>
        <taxon>Fungi</taxon>
        <taxon>Dikarya</taxon>
        <taxon>Ascomycota</taxon>
        <taxon>Saccharomycotina</taxon>
        <taxon>Pichiomycetes</taxon>
        <taxon>Serinales incertae sedis</taxon>
        <taxon>Babjeviella</taxon>
    </lineage>
</organism>
<gene>
    <name evidence="2" type="ORF">BABINDRAFT_151709</name>
</gene>
<name>A0A1E3QLU1_9ASCO</name>
<keyword evidence="3" id="KW-1185">Reference proteome</keyword>
<keyword evidence="1" id="KW-0472">Membrane</keyword>
<dbReference type="EMBL" id="KV454434">
    <property type="protein sequence ID" value="ODQ78655.1"/>
    <property type="molecule type" value="Genomic_DNA"/>
</dbReference>
<evidence type="ECO:0000256" key="1">
    <source>
        <dbReference type="SAM" id="Phobius"/>
    </source>
</evidence>
<keyword evidence="1" id="KW-0812">Transmembrane</keyword>
<keyword evidence="1" id="KW-1133">Transmembrane helix</keyword>
<evidence type="ECO:0000313" key="2">
    <source>
        <dbReference type="EMBL" id="ODQ78655.1"/>
    </source>
</evidence>
<dbReference type="RefSeq" id="XP_018983983.1">
    <property type="nucleotide sequence ID" value="XM_019127235.1"/>
</dbReference>
<evidence type="ECO:0000313" key="3">
    <source>
        <dbReference type="Proteomes" id="UP000094336"/>
    </source>
</evidence>
<dbReference type="Proteomes" id="UP000094336">
    <property type="component" value="Unassembled WGS sequence"/>
</dbReference>
<dbReference type="AlphaFoldDB" id="A0A1E3QLU1"/>
<protein>
    <submittedName>
        <fullName evidence="2">Uncharacterized protein</fullName>
    </submittedName>
</protein>
<accession>A0A1E3QLU1</accession>
<proteinExistence type="predicted"/>
<dbReference type="GeneID" id="30145088"/>